<dbReference type="FunFam" id="1.10.287.110:FF:000018">
    <property type="entry name" value="DnaJ (Hsp40) homolog, subfamily C, member 7"/>
    <property type="match status" value="1"/>
</dbReference>
<keyword evidence="7" id="KW-1185">Reference proteome</keyword>
<dbReference type="PANTHER" id="PTHR45188">
    <property type="entry name" value="DNAJ PROTEIN P58IPK HOMOLOG"/>
    <property type="match status" value="1"/>
</dbReference>
<evidence type="ECO:0000313" key="6">
    <source>
        <dbReference type="EMBL" id="EDW29320.1"/>
    </source>
</evidence>
<dbReference type="InterPro" id="IPR018253">
    <property type="entry name" value="DnaJ_domain_CS"/>
</dbReference>
<dbReference type="Gene3D" id="1.25.40.10">
    <property type="entry name" value="Tetratricopeptide repeat domain"/>
    <property type="match status" value="1"/>
</dbReference>
<dbReference type="eggNOG" id="KOG0550">
    <property type="taxonomic scope" value="Eukaryota"/>
</dbReference>
<dbReference type="EMBL" id="CH479180">
    <property type="protein sequence ID" value="EDW29320.1"/>
    <property type="molecule type" value="Genomic_DNA"/>
</dbReference>
<dbReference type="Pfam" id="PF13181">
    <property type="entry name" value="TPR_8"/>
    <property type="match status" value="2"/>
</dbReference>
<evidence type="ECO:0000256" key="4">
    <source>
        <dbReference type="SAM" id="MobiDB-lite"/>
    </source>
</evidence>
<organism evidence="7">
    <name type="scientific">Drosophila persimilis</name>
    <name type="common">Fruit fly</name>
    <dbReference type="NCBI Taxonomy" id="7234"/>
    <lineage>
        <taxon>Eukaryota</taxon>
        <taxon>Metazoa</taxon>
        <taxon>Ecdysozoa</taxon>
        <taxon>Arthropoda</taxon>
        <taxon>Hexapoda</taxon>
        <taxon>Insecta</taxon>
        <taxon>Pterygota</taxon>
        <taxon>Neoptera</taxon>
        <taxon>Endopterygota</taxon>
        <taxon>Diptera</taxon>
        <taxon>Brachycera</taxon>
        <taxon>Muscomorpha</taxon>
        <taxon>Ephydroidea</taxon>
        <taxon>Drosophilidae</taxon>
        <taxon>Drosophila</taxon>
        <taxon>Sophophora</taxon>
    </lineage>
</organism>
<dbReference type="FunFam" id="1.25.40.10:FF:000402">
    <property type="entry name" value="Uncharacterized protein, isoform C"/>
    <property type="match status" value="1"/>
</dbReference>
<dbReference type="PROSITE" id="PS50005">
    <property type="entry name" value="TPR"/>
    <property type="match status" value="2"/>
</dbReference>
<proteinExistence type="predicted"/>
<dbReference type="CDD" id="cd06257">
    <property type="entry name" value="DnaJ"/>
    <property type="match status" value="1"/>
</dbReference>
<sequence length="533" mass="60901">MDEEVIEISDSEREETESTSDMDVELTEQQTVDAEQIVPKDAGNSNTITSLTPLPRSMLNKLYMSSEEFTFLPRIAEEKKKLGNDQYKAQNYQNALKLYTDAISLCPDSAAYYGNRAACYMMLLNYNSALTDARNAIRIDPSFEKAYVRVAKCCLALGDIIGTEQAVKTVAELNAQSTAVSAEQRAAQKLRLLETTVQTNYDSKSYRNVVYYLDGALKIAPASIRYRLLKAECLAYLGRCDEALDIAVGVMKLDSTSADAIYVRGLCLYYTDNLEKGILHFERALTLDPDHHKSKQMRSKCKQLKEMKENGNMLFQSGRYREAHVIYTDALKIDEQNKDINSKLLYNRALVNTRIGALREAVADCNRVLELNAQYLKALLLRARCHNDLEKFEEAVADYETALNLEKTTEIKRLLRDAKFALKKSKRKDYYKILGVGRNSSEDEIKKAYRKKALVHHPDRHANSSAEERKEEELKFKEVGEAYAILSDARKKARYDSGQDIEEQEQADFDPNQMFRSFFQYQNGRNASFNFEF</sequence>
<feature type="domain" description="J" evidence="5">
    <location>
        <begin position="429"/>
        <end position="499"/>
    </location>
</feature>
<dbReference type="PANTHER" id="PTHR45188:SF2">
    <property type="entry name" value="DNAJ HOMOLOG SUBFAMILY C MEMBER 7"/>
    <property type="match status" value="1"/>
</dbReference>
<evidence type="ECO:0000259" key="5">
    <source>
        <dbReference type="PROSITE" id="PS50076"/>
    </source>
</evidence>
<dbReference type="OMA" id="KMCLGLD"/>
<dbReference type="AlphaFoldDB" id="B4G7P9"/>
<reference evidence="6 7" key="1">
    <citation type="journal article" date="2007" name="Nature">
        <title>Evolution of genes and genomes on the Drosophila phylogeny.</title>
        <authorList>
            <consortium name="Drosophila 12 Genomes Consortium"/>
            <person name="Clark A.G."/>
            <person name="Eisen M.B."/>
            <person name="Smith D.R."/>
            <person name="Bergman C.M."/>
            <person name="Oliver B."/>
            <person name="Markow T.A."/>
            <person name="Kaufman T.C."/>
            <person name="Kellis M."/>
            <person name="Gelbart W."/>
            <person name="Iyer V.N."/>
            <person name="Pollard D.A."/>
            <person name="Sackton T.B."/>
            <person name="Larracuente A.M."/>
            <person name="Singh N.D."/>
            <person name="Abad J.P."/>
            <person name="Abt D.N."/>
            <person name="Adryan B."/>
            <person name="Aguade M."/>
            <person name="Akashi H."/>
            <person name="Anderson W.W."/>
            <person name="Aquadro C.F."/>
            <person name="Ardell D.H."/>
            <person name="Arguello R."/>
            <person name="Artieri C.G."/>
            <person name="Barbash D.A."/>
            <person name="Barker D."/>
            <person name="Barsanti P."/>
            <person name="Batterham P."/>
            <person name="Batzoglou S."/>
            <person name="Begun D."/>
            <person name="Bhutkar A."/>
            <person name="Blanco E."/>
            <person name="Bosak S.A."/>
            <person name="Bradley R.K."/>
            <person name="Brand A.D."/>
            <person name="Brent M.R."/>
            <person name="Brooks A.N."/>
            <person name="Brown R.H."/>
            <person name="Butlin R.K."/>
            <person name="Caggese C."/>
            <person name="Calvi B.R."/>
            <person name="Bernardo de Carvalho A."/>
            <person name="Caspi A."/>
            <person name="Castrezana S."/>
            <person name="Celniker S.E."/>
            <person name="Chang J.L."/>
            <person name="Chapple C."/>
            <person name="Chatterji S."/>
            <person name="Chinwalla A."/>
            <person name="Civetta A."/>
            <person name="Clifton S.W."/>
            <person name="Comeron J.M."/>
            <person name="Costello J.C."/>
            <person name="Coyne J.A."/>
            <person name="Daub J."/>
            <person name="David R.G."/>
            <person name="Delcher A.L."/>
            <person name="Delehaunty K."/>
            <person name="Do C.B."/>
            <person name="Ebling H."/>
            <person name="Edwards K."/>
            <person name="Eickbush T."/>
            <person name="Evans J.D."/>
            <person name="Filipski A."/>
            <person name="Findeiss S."/>
            <person name="Freyhult E."/>
            <person name="Fulton L."/>
            <person name="Fulton R."/>
            <person name="Garcia A.C."/>
            <person name="Gardiner A."/>
            <person name="Garfield D.A."/>
            <person name="Garvin B.E."/>
            <person name="Gibson G."/>
            <person name="Gilbert D."/>
            <person name="Gnerre S."/>
            <person name="Godfrey J."/>
            <person name="Good R."/>
            <person name="Gotea V."/>
            <person name="Gravely B."/>
            <person name="Greenberg A.J."/>
            <person name="Griffiths-Jones S."/>
            <person name="Gross S."/>
            <person name="Guigo R."/>
            <person name="Gustafson E.A."/>
            <person name="Haerty W."/>
            <person name="Hahn M.W."/>
            <person name="Halligan D.L."/>
            <person name="Halpern A.L."/>
            <person name="Halter G.M."/>
            <person name="Han M.V."/>
            <person name="Heger A."/>
            <person name="Hillier L."/>
            <person name="Hinrichs A.S."/>
            <person name="Holmes I."/>
            <person name="Hoskins R.A."/>
            <person name="Hubisz M.J."/>
            <person name="Hultmark D."/>
            <person name="Huntley M.A."/>
            <person name="Jaffe D.B."/>
            <person name="Jagadeeshan S."/>
            <person name="Jeck W.R."/>
            <person name="Johnson J."/>
            <person name="Jones C.D."/>
            <person name="Jordan W.C."/>
            <person name="Karpen G.H."/>
            <person name="Kataoka E."/>
            <person name="Keightley P.D."/>
            <person name="Kheradpour P."/>
            <person name="Kirkness E.F."/>
            <person name="Koerich L.B."/>
            <person name="Kristiansen K."/>
            <person name="Kudrna D."/>
            <person name="Kulathinal R.J."/>
            <person name="Kumar S."/>
            <person name="Kwok R."/>
            <person name="Lander E."/>
            <person name="Langley C.H."/>
            <person name="Lapoint R."/>
            <person name="Lazzaro B.P."/>
            <person name="Lee S.J."/>
            <person name="Levesque L."/>
            <person name="Li R."/>
            <person name="Lin C.F."/>
            <person name="Lin M.F."/>
            <person name="Lindblad-Toh K."/>
            <person name="Llopart A."/>
            <person name="Long M."/>
            <person name="Low L."/>
            <person name="Lozovsky E."/>
            <person name="Lu J."/>
            <person name="Luo M."/>
            <person name="Machado C.A."/>
            <person name="Makalowski W."/>
            <person name="Marzo M."/>
            <person name="Matsuda M."/>
            <person name="Matzkin L."/>
            <person name="McAllister B."/>
            <person name="McBride C.S."/>
            <person name="McKernan B."/>
            <person name="McKernan K."/>
            <person name="Mendez-Lago M."/>
            <person name="Minx P."/>
            <person name="Mollenhauer M.U."/>
            <person name="Montooth K."/>
            <person name="Mount S.M."/>
            <person name="Mu X."/>
            <person name="Myers E."/>
            <person name="Negre B."/>
            <person name="Newfeld S."/>
            <person name="Nielsen R."/>
            <person name="Noor M.A."/>
            <person name="O'Grady P."/>
            <person name="Pachter L."/>
            <person name="Papaceit M."/>
            <person name="Parisi M.J."/>
            <person name="Parisi M."/>
            <person name="Parts L."/>
            <person name="Pedersen J.S."/>
            <person name="Pesole G."/>
            <person name="Phillippy A.M."/>
            <person name="Ponting C.P."/>
            <person name="Pop M."/>
            <person name="Porcelli D."/>
            <person name="Powell J.R."/>
            <person name="Prohaska S."/>
            <person name="Pruitt K."/>
            <person name="Puig M."/>
            <person name="Quesneville H."/>
            <person name="Ram K.R."/>
            <person name="Rand D."/>
            <person name="Rasmussen M.D."/>
            <person name="Reed L.K."/>
            <person name="Reenan R."/>
            <person name="Reily A."/>
            <person name="Remington K.A."/>
            <person name="Rieger T.T."/>
            <person name="Ritchie M.G."/>
            <person name="Robin C."/>
            <person name="Rogers Y.H."/>
            <person name="Rohde C."/>
            <person name="Rozas J."/>
            <person name="Rubenfield M.J."/>
            <person name="Ruiz A."/>
            <person name="Russo S."/>
            <person name="Salzberg S.L."/>
            <person name="Sanchez-Gracia A."/>
            <person name="Saranga D.J."/>
            <person name="Sato H."/>
            <person name="Schaeffer S.W."/>
            <person name="Schatz M.C."/>
            <person name="Schlenke T."/>
            <person name="Schwartz R."/>
            <person name="Segarra C."/>
            <person name="Singh R.S."/>
            <person name="Sirot L."/>
            <person name="Sirota M."/>
            <person name="Sisneros N.B."/>
            <person name="Smith C.D."/>
            <person name="Smith T.F."/>
            <person name="Spieth J."/>
            <person name="Stage D.E."/>
            <person name="Stark A."/>
            <person name="Stephan W."/>
            <person name="Strausberg R.L."/>
            <person name="Strempel S."/>
            <person name="Sturgill D."/>
            <person name="Sutton G."/>
            <person name="Sutton G.G."/>
            <person name="Tao W."/>
            <person name="Teichmann S."/>
            <person name="Tobari Y.N."/>
            <person name="Tomimura Y."/>
            <person name="Tsolas J.M."/>
            <person name="Valente V.L."/>
            <person name="Venter E."/>
            <person name="Venter J.C."/>
            <person name="Vicario S."/>
            <person name="Vieira F.G."/>
            <person name="Vilella A.J."/>
            <person name="Villasante A."/>
            <person name="Walenz B."/>
            <person name="Wang J."/>
            <person name="Wasserman M."/>
            <person name="Watts T."/>
            <person name="Wilson D."/>
            <person name="Wilson R.K."/>
            <person name="Wing R.A."/>
            <person name="Wolfner M.F."/>
            <person name="Wong A."/>
            <person name="Wong G.K."/>
            <person name="Wu C.I."/>
            <person name="Wu G."/>
            <person name="Yamamoto D."/>
            <person name="Yang H.P."/>
            <person name="Yang S.P."/>
            <person name="Yorke J.A."/>
            <person name="Yoshida K."/>
            <person name="Zdobnov E."/>
            <person name="Zhang P."/>
            <person name="Zhang Y."/>
            <person name="Zimin A.V."/>
            <person name="Baldwin J."/>
            <person name="Abdouelleil A."/>
            <person name="Abdulkadir J."/>
            <person name="Abebe A."/>
            <person name="Abera B."/>
            <person name="Abreu J."/>
            <person name="Acer S.C."/>
            <person name="Aftuck L."/>
            <person name="Alexander A."/>
            <person name="An P."/>
            <person name="Anderson E."/>
            <person name="Anderson S."/>
            <person name="Arachi H."/>
            <person name="Azer M."/>
            <person name="Bachantsang P."/>
            <person name="Barry A."/>
            <person name="Bayul T."/>
            <person name="Berlin A."/>
            <person name="Bessette D."/>
            <person name="Bloom T."/>
            <person name="Blye J."/>
            <person name="Boguslavskiy L."/>
            <person name="Bonnet C."/>
            <person name="Boukhgalter B."/>
            <person name="Bourzgui I."/>
            <person name="Brown A."/>
            <person name="Cahill P."/>
            <person name="Channer S."/>
            <person name="Cheshatsang Y."/>
            <person name="Chuda L."/>
            <person name="Citroen M."/>
            <person name="Collymore A."/>
            <person name="Cooke P."/>
            <person name="Costello M."/>
            <person name="D'Aco K."/>
            <person name="Daza R."/>
            <person name="De Haan G."/>
            <person name="DeGray S."/>
            <person name="DeMaso C."/>
            <person name="Dhargay N."/>
            <person name="Dooley K."/>
            <person name="Dooley E."/>
            <person name="Doricent M."/>
            <person name="Dorje P."/>
            <person name="Dorjee K."/>
            <person name="Dupes A."/>
            <person name="Elong R."/>
            <person name="Falk J."/>
            <person name="Farina A."/>
            <person name="Faro S."/>
            <person name="Ferguson D."/>
            <person name="Fisher S."/>
            <person name="Foley C.D."/>
            <person name="Franke A."/>
            <person name="Friedrich D."/>
            <person name="Gadbois L."/>
            <person name="Gearin G."/>
            <person name="Gearin C.R."/>
            <person name="Giannoukos G."/>
            <person name="Goode T."/>
            <person name="Graham J."/>
            <person name="Grandbois E."/>
            <person name="Grewal S."/>
            <person name="Gyaltsen K."/>
            <person name="Hafez N."/>
            <person name="Hagos B."/>
            <person name="Hall J."/>
            <person name="Henson C."/>
            <person name="Hollinger A."/>
            <person name="Honan T."/>
            <person name="Huard M.D."/>
            <person name="Hughes L."/>
            <person name="Hurhula B."/>
            <person name="Husby M.E."/>
            <person name="Kamat A."/>
            <person name="Kanga B."/>
            <person name="Kashin S."/>
            <person name="Khazanovich D."/>
            <person name="Kisner P."/>
            <person name="Lance K."/>
            <person name="Lara M."/>
            <person name="Lee W."/>
            <person name="Lennon N."/>
            <person name="Letendre F."/>
            <person name="LeVine R."/>
            <person name="Lipovsky A."/>
            <person name="Liu X."/>
            <person name="Liu J."/>
            <person name="Liu S."/>
            <person name="Lokyitsang T."/>
            <person name="Lokyitsang Y."/>
            <person name="Lubonja R."/>
            <person name="Lui A."/>
            <person name="MacDonald P."/>
            <person name="Magnisalis V."/>
            <person name="Maru K."/>
            <person name="Matthews C."/>
            <person name="McCusker W."/>
            <person name="McDonough S."/>
            <person name="Mehta T."/>
            <person name="Meldrim J."/>
            <person name="Meneus L."/>
            <person name="Mihai O."/>
            <person name="Mihalev A."/>
            <person name="Mihova T."/>
            <person name="Mittelman R."/>
            <person name="Mlenga V."/>
            <person name="Montmayeur A."/>
            <person name="Mulrain L."/>
            <person name="Navidi A."/>
            <person name="Naylor J."/>
            <person name="Negash T."/>
            <person name="Nguyen T."/>
            <person name="Nguyen N."/>
            <person name="Nicol R."/>
            <person name="Norbu C."/>
            <person name="Norbu N."/>
            <person name="Novod N."/>
            <person name="O'Neill B."/>
            <person name="Osman S."/>
            <person name="Markiewicz E."/>
            <person name="Oyono O.L."/>
            <person name="Patti C."/>
            <person name="Phunkhang P."/>
            <person name="Pierre F."/>
            <person name="Priest M."/>
            <person name="Raghuraman S."/>
            <person name="Rege F."/>
            <person name="Reyes R."/>
            <person name="Rise C."/>
            <person name="Rogov P."/>
            <person name="Ross K."/>
            <person name="Ryan E."/>
            <person name="Settipalli S."/>
            <person name="Shea T."/>
            <person name="Sherpa N."/>
            <person name="Shi L."/>
            <person name="Shih D."/>
            <person name="Sparrow T."/>
            <person name="Spaulding J."/>
            <person name="Stalker J."/>
            <person name="Stange-Thomann N."/>
            <person name="Stavropoulos S."/>
            <person name="Stone C."/>
            <person name="Strader C."/>
            <person name="Tesfaye S."/>
            <person name="Thomson T."/>
            <person name="Thoulutsang Y."/>
            <person name="Thoulutsang D."/>
            <person name="Topham K."/>
            <person name="Topping I."/>
            <person name="Tsamla T."/>
            <person name="Vassiliev H."/>
            <person name="Vo A."/>
            <person name="Wangchuk T."/>
            <person name="Wangdi T."/>
            <person name="Weiand M."/>
            <person name="Wilkinson J."/>
            <person name="Wilson A."/>
            <person name="Yadav S."/>
            <person name="Young G."/>
            <person name="Yu Q."/>
            <person name="Zembek L."/>
            <person name="Zhong D."/>
            <person name="Zimmer A."/>
            <person name="Zwirko Z."/>
            <person name="Jaffe D.B."/>
            <person name="Alvarez P."/>
            <person name="Brockman W."/>
            <person name="Butler J."/>
            <person name="Chin C."/>
            <person name="Gnerre S."/>
            <person name="Grabherr M."/>
            <person name="Kleber M."/>
            <person name="Mauceli E."/>
            <person name="MacCallum I."/>
        </authorList>
    </citation>
    <scope>NUCLEOTIDE SEQUENCE [LARGE SCALE GENOMIC DNA]</scope>
    <source>
        <strain evidence="7">MSH-3 / Tucson 14011-0111.49</strain>
    </source>
</reference>
<evidence type="ECO:0000313" key="7">
    <source>
        <dbReference type="Proteomes" id="UP000008744"/>
    </source>
</evidence>
<dbReference type="Pfam" id="PF13432">
    <property type="entry name" value="TPR_16"/>
    <property type="match status" value="1"/>
</dbReference>
<dbReference type="InterPro" id="IPR011990">
    <property type="entry name" value="TPR-like_helical_dom_sf"/>
</dbReference>
<dbReference type="HOGENOM" id="CLU_015935_3_1_1"/>
<dbReference type="SUPFAM" id="SSF46565">
    <property type="entry name" value="Chaperone J-domain"/>
    <property type="match status" value="1"/>
</dbReference>
<dbReference type="PROSITE" id="PS50076">
    <property type="entry name" value="DNAJ_2"/>
    <property type="match status" value="1"/>
</dbReference>
<dbReference type="Pfam" id="PF00226">
    <property type="entry name" value="DnaJ"/>
    <property type="match status" value="1"/>
</dbReference>
<dbReference type="STRING" id="7234.B4G7P9"/>
<dbReference type="Gene3D" id="1.10.287.110">
    <property type="entry name" value="DnaJ domain"/>
    <property type="match status" value="1"/>
</dbReference>
<dbReference type="PROSITE" id="PS00636">
    <property type="entry name" value="DNAJ_1"/>
    <property type="match status" value="1"/>
</dbReference>
<dbReference type="SMART" id="SM00028">
    <property type="entry name" value="TPR"/>
    <property type="match status" value="8"/>
</dbReference>
<feature type="repeat" description="TPR" evidence="3">
    <location>
        <begin position="76"/>
        <end position="109"/>
    </location>
</feature>
<keyword evidence="1" id="KW-0677">Repeat</keyword>
<dbReference type="OrthoDB" id="765884at2759"/>
<evidence type="ECO:0000256" key="1">
    <source>
        <dbReference type="ARBA" id="ARBA00022737"/>
    </source>
</evidence>
<feature type="repeat" description="TPR" evidence="3">
    <location>
        <begin position="258"/>
        <end position="291"/>
    </location>
</feature>
<accession>B4G7P9</accession>
<evidence type="ECO:0000256" key="3">
    <source>
        <dbReference type="PROSITE-ProRule" id="PRU00339"/>
    </source>
</evidence>
<dbReference type="SMR" id="B4G7P9"/>
<feature type="region of interest" description="Disordered" evidence="4">
    <location>
        <begin position="1"/>
        <end position="25"/>
    </location>
</feature>
<keyword evidence="2 3" id="KW-0802">TPR repeat</keyword>
<dbReference type="InterPro" id="IPR019734">
    <property type="entry name" value="TPR_rpt"/>
</dbReference>
<protein>
    <submittedName>
        <fullName evidence="6">GL19640</fullName>
    </submittedName>
</protein>
<dbReference type="PhylomeDB" id="B4G7P9"/>
<dbReference type="PRINTS" id="PR00625">
    <property type="entry name" value="JDOMAIN"/>
</dbReference>
<dbReference type="Proteomes" id="UP000008744">
    <property type="component" value="Unassembled WGS sequence"/>
</dbReference>
<evidence type="ECO:0000256" key="2">
    <source>
        <dbReference type="ARBA" id="ARBA00022803"/>
    </source>
</evidence>
<gene>
    <name evidence="6" type="primary">Dper\GL19640</name>
    <name evidence="6" type="ORF">Dper_GL19640</name>
</gene>
<dbReference type="InterPro" id="IPR036869">
    <property type="entry name" value="J_dom_sf"/>
</dbReference>
<dbReference type="SUPFAM" id="SSF48452">
    <property type="entry name" value="TPR-like"/>
    <property type="match status" value="2"/>
</dbReference>
<dbReference type="InterPro" id="IPR001623">
    <property type="entry name" value="DnaJ_domain"/>
</dbReference>
<dbReference type="SMART" id="SM00271">
    <property type="entry name" value="DnaJ"/>
    <property type="match status" value="1"/>
</dbReference>
<name>B4G7P9_DROPE</name>